<dbReference type="AlphaFoldDB" id="A0A2P5C4V1"/>
<organism evidence="1 2">
    <name type="scientific">Parasponia andersonii</name>
    <name type="common">Sponia andersonii</name>
    <dbReference type="NCBI Taxonomy" id="3476"/>
    <lineage>
        <taxon>Eukaryota</taxon>
        <taxon>Viridiplantae</taxon>
        <taxon>Streptophyta</taxon>
        <taxon>Embryophyta</taxon>
        <taxon>Tracheophyta</taxon>
        <taxon>Spermatophyta</taxon>
        <taxon>Magnoliopsida</taxon>
        <taxon>eudicotyledons</taxon>
        <taxon>Gunneridae</taxon>
        <taxon>Pentapetalae</taxon>
        <taxon>rosids</taxon>
        <taxon>fabids</taxon>
        <taxon>Rosales</taxon>
        <taxon>Cannabaceae</taxon>
        <taxon>Parasponia</taxon>
    </lineage>
</organism>
<dbReference type="OrthoDB" id="10488938at2759"/>
<name>A0A2P5C4V1_PARAD</name>
<dbReference type="Proteomes" id="UP000237105">
    <property type="component" value="Unassembled WGS sequence"/>
</dbReference>
<comment type="caution">
    <text evidence="1">The sequence shown here is derived from an EMBL/GenBank/DDBJ whole genome shotgun (WGS) entry which is preliminary data.</text>
</comment>
<evidence type="ECO:0000313" key="2">
    <source>
        <dbReference type="Proteomes" id="UP000237105"/>
    </source>
</evidence>
<protein>
    <submittedName>
        <fullName evidence="1">Uncharacterized protein</fullName>
    </submittedName>
</protein>
<proteinExistence type="predicted"/>
<dbReference type="EMBL" id="JXTB01000175">
    <property type="protein sequence ID" value="PON56038.1"/>
    <property type="molecule type" value="Genomic_DNA"/>
</dbReference>
<keyword evidence="2" id="KW-1185">Reference proteome</keyword>
<reference evidence="2" key="1">
    <citation type="submission" date="2016-06" db="EMBL/GenBank/DDBJ databases">
        <title>Parallel loss of symbiosis genes in relatives of nitrogen-fixing non-legume Parasponia.</title>
        <authorList>
            <person name="Van Velzen R."/>
            <person name="Holmer R."/>
            <person name="Bu F."/>
            <person name="Rutten L."/>
            <person name="Van Zeijl A."/>
            <person name="Liu W."/>
            <person name="Santuari L."/>
            <person name="Cao Q."/>
            <person name="Sharma T."/>
            <person name="Shen D."/>
            <person name="Roswanjaya Y."/>
            <person name="Wardhani T."/>
            <person name="Kalhor M.S."/>
            <person name="Jansen J."/>
            <person name="Van den Hoogen J."/>
            <person name="Gungor B."/>
            <person name="Hartog M."/>
            <person name="Hontelez J."/>
            <person name="Verver J."/>
            <person name="Yang W.-C."/>
            <person name="Schijlen E."/>
            <person name="Repin R."/>
            <person name="Schilthuizen M."/>
            <person name="Schranz E."/>
            <person name="Heidstra R."/>
            <person name="Miyata K."/>
            <person name="Fedorova E."/>
            <person name="Kohlen W."/>
            <person name="Bisseling T."/>
            <person name="Smit S."/>
            <person name="Geurts R."/>
        </authorList>
    </citation>
    <scope>NUCLEOTIDE SEQUENCE [LARGE SCALE GENOMIC DNA]</scope>
    <source>
        <strain evidence="2">cv. WU1-14</strain>
    </source>
</reference>
<accession>A0A2P5C4V1</accession>
<sequence>MLGDRNCSELKACVVLGYGTEEGQFVSIEIISSMPDAKAAKALKLNKAKSLKKANPSPSHPLFVKVLSLTMGISIDSAYDSLA</sequence>
<evidence type="ECO:0000313" key="1">
    <source>
        <dbReference type="EMBL" id="PON56038.1"/>
    </source>
</evidence>
<gene>
    <name evidence="1" type="ORF">PanWU01x14_183970</name>
</gene>